<dbReference type="AlphaFoldDB" id="A0A8I1EHL6"/>
<proteinExistence type="predicted"/>
<evidence type="ECO:0000256" key="1">
    <source>
        <dbReference type="SAM" id="MobiDB-lite"/>
    </source>
</evidence>
<name>A0A8I1EHL6_PSEPU</name>
<organism evidence="2 3">
    <name type="scientific">Pseudomonas putida</name>
    <name type="common">Arthrobacter siderocapsulatus</name>
    <dbReference type="NCBI Taxonomy" id="303"/>
    <lineage>
        <taxon>Bacteria</taxon>
        <taxon>Pseudomonadati</taxon>
        <taxon>Pseudomonadota</taxon>
        <taxon>Gammaproteobacteria</taxon>
        <taxon>Pseudomonadales</taxon>
        <taxon>Pseudomonadaceae</taxon>
        <taxon>Pseudomonas</taxon>
    </lineage>
</organism>
<accession>A0A8I1EHL6</accession>
<gene>
    <name evidence="2" type="ORF">JEU22_17890</name>
</gene>
<feature type="region of interest" description="Disordered" evidence="1">
    <location>
        <begin position="184"/>
        <end position="209"/>
    </location>
</feature>
<comment type="caution">
    <text evidence="2">The sequence shown here is derived from an EMBL/GenBank/DDBJ whole genome shotgun (WGS) entry which is preliminary data.</text>
</comment>
<dbReference type="Proteomes" id="UP000637061">
    <property type="component" value="Unassembled WGS sequence"/>
</dbReference>
<protein>
    <submittedName>
        <fullName evidence="2">Uncharacterized protein</fullName>
    </submittedName>
</protein>
<evidence type="ECO:0000313" key="2">
    <source>
        <dbReference type="EMBL" id="MBI6885781.1"/>
    </source>
</evidence>
<evidence type="ECO:0000313" key="3">
    <source>
        <dbReference type="Proteomes" id="UP000637061"/>
    </source>
</evidence>
<dbReference type="RefSeq" id="WP_198747709.1">
    <property type="nucleotide sequence ID" value="NZ_JAEHTE010000023.1"/>
</dbReference>
<reference evidence="2" key="1">
    <citation type="submission" date="2020-12" db="EMBL/GenBank/DDBJ databases">
        <title>Enhanced detection system for hospital associated transmission using whole genome sequencing surveillance.</title>
        <authorList>
            <person name="Harrison L.H."/>
            <person name="Van Tyne D."/>
            <person name="Marsh J.W."/>
            <person name="Griffith M.P."/>
            <person name="Snyder D.J."/>
            <person name="Cooper V.S."/>
            <person name="Mustapha M."/>
        </authorList>
    </citation>
    <scope>NUCLEOTIDE SEQUENCE</scope>
    <source>
        <strain evidence="2">PSB00042</strain>
    </source>
</reference>
<dbReference type="EMBL" id="JAEHTE010000023">
    <property type="protein sequence ID" value="MBI6885781.1"/>
    <property type="molecule type" value="Genomic_DNA"/>
</dbReference>
<sequence>MLYVSNKGEVASLLDSQLFVKLLGIQSREQFESLTPDEAENGQYFENMWDEADQTRGVVLVSTDRGAFYGSKVFVAKLYGEPELPYRVVYSEVVPWGTEMDPDLVVGDFKTLGEALDMLIETHQKAKVSLNRIVENEAIGLYVKGMPEASLPDAPAPTKSDKARHALFDQAVQASVEEWAKVPEPELAEEGLEAPVVRRPVDEGASPSF</sequence>